<dbReference type="RefSeq" id="WP_201370144.1">
    <property type="nucleotide sequence ID" value="NZ_BNJG01000001.1"/>
</dbReference>
<name>A0ABQ3UKU0_9CHLR</name>
<gene>
    <name evidence="1" type="ORF">KSB_17720</name>
</gene>
<keyword evidence="2" id="KW-1185">Reference proteome</keyword>
<protein>
    <submittedName>
        <fullName evidence="1">Uncharacterized protein</fullName>
    </submittedName>
</protein>
<evidence type="ECO:0000313" key="1">
    <source>
        <dbReference type="EMBL" id="GHO53297.1"/>
    </source>
</evidence>
<organism evidence="1 2">
    <name type="scientific">Ktedonobacter robiniae</name>
    <dbReference type="NCBI Taxonomy" id="2778365"/>
    <lineage>
        <taxon>Bacteria</taxon>
        <taxon>Bacillati</taxon>
        <taxon>Chloroflexota</taxon>
        <taxon>Ktedonobacteria</taxon>
        <taxon>Ktedonobacterales</taxon>
        <taxon>Ktedonobacteraceae</taxon>
        <taxon>Ktedonobacter</taxon>
    </lineage>
</organism>
<reference evidence="1 2" key="1">
    <citation type="journal article" date="2021" name="Int. J. Syst. Evol. Microbiol.">
        <title>Reticulibacter mediterranei gen. nov., sp. nov., within the new family Reticulibacteraceae fam. nov., and Ktedonospora formicarum gen. nov., sp. nov., Ktedonobacter robiniae sp. nov., Dictyobacter formicarum sp. nov. and Dictyobacter arantiisoli sp. nov., belonging to the class Ktedonobacteria.</title>
        <authorList>
            <person name="Yabe S."/>
            <person name="Zheng Y."/>
            <person name="Wang C.M."/>
            <person name="Sakai Y."/>
            <person name="Abe K."/>
            <person name="Yokota A."/>
            <person name="Donadio S."/>
            <person name="Cavaletti L."/>
            <person name="Monciardini P."/>
        </authorList>
    </citation>
    <scope>NUCLEOTIDE SEQUENCE [LARGE SCALE GENOMIC DNA]</scope>
    <source>
        <strain evidence="1 2">SOSP1-30</strain>
    </source>
</reference>
<dbReference type="EMBL" id="BNJG01000001">
    <property type="protein sequence ID" value="GHO53297.1"/>
    <property type="molecule type" value="Genomic_DNA"/>
</dbReference>
<accession>A0ABQ3UKU0</accession>
<comment type="caution">
    <text evidence="1">The sequence shown here is derived from an EMBL/GenBank/DDBJ whole genome shotgun (WGS) entry which is preliminary data.</text>
</comment>
<dbReference type="Proteomes" id="UP000654345">
    <property type="component" value="Unassembled WGS sequence"/>
</dbReference>
<proteinExistence type="predicted"/>
<evidence type="ECO:0000313" key="2">
    <source>
        <dbReference type="Proteomes" id="UP000654345"/>
    </source>
</evidence>
<sequence>MLSTETQARLQQQGLSAFDEVSLREELEKHASTYTLIRLAAWPARRWKCHYRLMLGDAIHDAQNVAEAYAMALLSLLERPLVESEPQPSHS</sequence>